<dbReference type="Proteomes" id="UP000008783">
    <property type="component" value="Unassembled WGS sequence"/>
</dbReference>
<dbReference type="OrthoDB" id="10338311at2759"/>
<reference key="1">
    <citation type="submission" date="2007-01" db="EMBL/GenBank/DDBJ databases">
        <title>The Genome Sequence of Puccinia graminis f. sp. tritici Strain CRL 75-36-700-3.</title>
        <authorList>
            <consortium name="The Broad Institute Genome Sequencing Platform"/>
            <person name="Birren B."/>
            <person name="Lander E."/>
            <person name="Galagan J."/>
            <person name="Nusbaum C."/>
            <person name="Devon K."/>
            <person name="Cuomo C."/>
            <person name="Jaffe D."/>
            <person name="Butler J."/>
            <person name="Alvarez P."/>
            <person name="Gnerre S."/>
            <person name="Grabherr M."/>
            <person name="Mauceli E."/>
            <person name="Brockman W."/>
            <person name="Young S."/>
            <person name="LaButti K."/>
            <person name="Sykes S."/>
            <person name="DeCaprio D."/>
            <person name="Crawford M."/>
            <person name="Koehrsen M."/>
            <person name="Engels R."/>
            <person name="Montgomery P."/>
            <person name="Pearson M."/>
            <person name="Howarth C."/>
            <person name="Larson L."/>
            <person name="White J."/>
            <person name="Zeng Q."/>
            <person name="Kodira C."/>
            <person name="Yandava C."/>
            <person name="Alvarado L."/>
            <person name="O'Leary S."/>
            <person name="Szabo L."/>
            <person name="Dean R."/>
            <person name="Schein J."/>
        </authorList>
    </citation>
    <scope>NUCLEOTIDE SEQUENCE</scope>
    <source>
        <strain>CRL 75-36-700-3</strain>
    </source>
</reference>
<dbReference type="RefSeq" id="XP_003319243.2">
    <property type="nucleotide sequence ID" value="XM_003319195.2"/>
</dbReference>
<evidence type="ECO:0000313" key="2">
    <source>
        <dbReference type="EMBL" id="EFP74824.2"/>
    </source>
</evidence>
<dbReference type="KEGG" id="pgr:PGTG_01417"/>
<evidence type="ECO:0000313" key="3">
    <source>
        <dbReference type="Proteomes" id="UP000008783"/>
    </source>
</evidence>
<evidence type="ECO:0000256" key="1">
    <source>
        <dbReference type="SAM" id="SignalP"/>
    </source>
</evidence>
<dbReference type="HOGENOM" id="CLU_1134047_0_0_1"/>
<name>E3JRZ9_PUCGT</name>
<dbReference type="GeneID" id="10546941"/>
<protein>
    <submittedName>
        <fullName evidence="2">Uncharacterized protein</fullName>
    </submittedName>
</protein>
<organism evidence="2 3">
    <name type="scientific">Puccinia graminis f. sp. tritici (strain CRL 75-36-700-3 / race SCCL)</name>
    <name type="common">Black stem rust fungus</name>
    <dbReference type="NCBI Taxonomy" id="418459"/>
    <lineage>
        <taxon>Eukaryota</taxon>
        <taxon>Fungi</taxon>
        <taxon>Dikarya</taxon>
        <taxon>Basidiomycota</taxon>
        <taxon>Pucciniomycotina</taxon>
        <taxon>Pucciniomycetes</taxon>
        <taxon>Pucciniales</taxon>
        <taxon>Pucciniaceae</taxon>
        <taxon>Puccinia</taxon>
    </lineage>
</organism>
<dbReference type="VEuPathDB" id="FungiDB:PGTG_01417"/>
<accession>E3JRZ9</accession>
<keyword evidence="1" id="KW-0732">Signal</keyword>
<feature type="signal peptide" evidence="1">
    <location>
        <begin position="1"/>
        <end position="22"/>
    </location>
</feature>
<dbReference type="EMBL" id="DS178263">
    <property type="protein sequence ID" value="EFP74824.2"/>
    <property type="molecule type" value="Genomic_DNA"/>
</dbReference>
<dbReference type="AlphaFoldDB" id="E3JRZ9"/>
<proteinExistence type="predicted"/>
<feature type="chain" id="PRO_5003172088" evidence="1">
    <location>
        <begin position="23"/>
        <end position="245"/>
    </location>
</feature>
<sequence length="245" mass="26935">MALHQVVLVVVISLLYLQSSLQQTKPQPLKDIECGQIKEFEAGDCPRCASQFQALLALSKVLSHQKACQSTRVVGSLTSAFSCLSTANRSSAYRKIIYDPDSTLDQTERSVERTSGSCVTRIDNPKFMNVPKGIIEDAFDQIGAKCNGRAGNVTLPGFDGVSLLTRRHTKPGASSYEDDVETNRVFCYNNPKLAKTVKEDCIEAYRLIPTNAEGRLVSIDHHEPKSEIYSSAKKCVAGPGKNMRF</sequence>
<gene>
    <name evidence="2" type="ORF">PGTG_01417</name>
</gene>
<dbReference type="InParanoid" id="E3JRZ9"/>
<keyword evidence="3" id="KW-1185">Reference proteome</keyword>
<reference evidence="3" key="2">
    <citation type="journal article" date="2011" name="Proc. Natl. Acad. Sci. U.S.A.">
        <title>Obligate biotrophy features unraveled by the genomic analysis of rust fungi.</title>
        <authorList>
            <person name="Duplessis S."/>
            <person name="Cuomo C.A."/>
            <person name="Lin Y.-C."/>
            <person name="Aerts A."/>
            <person name="Tisserant E."/>
            <person name="Veneault-Fourrey C."/>
            <person name="Joly D.L."/>
            <person name="Hacquard S."/>
            <person name="Amselem J."/>
            <person name="Cantarel B.L."/>
            <person name="Chiu R."/>
            <person name="Coutinho P.M."/>
            <person name="Feau N."/>
            <person name="Field M."/>
            <person name="Frey P."/>
            <person name="Gelhaye E."/>
            <person name="Goldberg J."/>
            <person name="Grabherr M.G."/>
            <person name="Kodira C.D."/>
            <person name="Kohler A."/>
            <person name="Kuees U."/>
            <person name="Lindquist E.A."/>
            <person name="Lucas S.M."/>
            <person name="Mago R."/>
            <person name="Mauceli E."/>
            <person name="Morin E."/>
            <person name="Murat C."/>
            <person name="Pangilinan J.L."/>
            <person name="Park R."/>
            <person name="Pearson M."/>
            <person name="Quesneville H."/>
            <person name="Rouhier N."/>
            <person name="Sakthikumar S."/>
            <person name="Salamov A.A."/>
            <person name="Schmutz J."/>
            <person name="Selles B."/>
            <person name="Shapiro H."/>
            <person name="Tanguay P."/>
            <person name="Tuskan G.A."/>
            <person name="Henrissat B."/>
            <person name="Van de Peer Y."/>
            <person name="Rouze P."/>
            <person name="Ellis J.G."/>
            <person name="Dodds P.N."/>
            <person name="Schein J.E."/>
            <person name="Zhong S."/>
            <person name="Hamelin R.C."/>
            <person name="Grigoriev I.V."/>
            <person name="Szabo L.J."/>
            <person name="Martin F."/>
        </authorList>
    </citation>
    <scope>NUCLEOTIDE SEQUENCE [LARGE SCALE GENOMIC DNA]</scope>
    <source>
        <strain evidence="3">CRL 75-36-700-3 / race SCCL</strain>
    </source>
</reference>